<evidence type="ECO:0000256" key="5">
    <source>
        <dbReference type="HAMAP-Rule" id="MF_01984"/>
    </source>
</evidence>
<evidence type="ECO:0000256" key="4">
    <source>
        <dbReference type="ARBA" id="ARBA00022679"/>
    </source>
</evidence>
<evidence type="ECO:0000313" key="8">
    <source>
        <dbReference type="Proteomes" id="UP001410795"/>
    </source>
</evidence>
<evidence type="ECO:0000256" key="1">
    <source>
        <dbReference type="ARBA" id="ARBA00022602"/>
    </source>
</evidence>
<feature type="binding site" evidence="5">
    <location>
        <position position="156"/>
    </location>
    <ligand>
        <name>dimethylallyl phosphate</name>
        <dbReference type="ChEBI" id="CHEBI:88052"/>
    </ligand>
</feature>
<evidence type="ECO:0000256" key="3">
    <source>
        <dbReference type="ARBA" id="ARBA00022643"/>
    </source>
</evidence>
<dbReference type="Proteomes" id="UP001410795">
    <property type="component" value="Unassembled WGS sequence"/>
</dbReference>
<sequence length="192" mass="19967">MTAAARRIVVGISGASGAALGVRVLELARGAGYETHLVVSRGARATITSELGMSPADVAARADVVHADGNLGATIASGSFRTAGMIVAPCSIKTLSAIANSHADTLLSRAADVTLKERRPLVLMVRETPLHRGHLRLMSLAAESGAVIFPPVPAFYNEPQTIADVVDTAARRALEQAGVFLDDTTRWAGMQA</sequence>
<evidence type="ECO:0000313" key="7">
    <source>
        <dbReference type="EMBL" id="GAA3669615.1"/>
    </source>
</evidence>
<dbReference type="NCBIfam" id="NF004685">
    <property type="entry name" value="PRK06029.1"/>
    <property type="match status" value="1"/>
</dbReference>
<dbReference type="Pfam" id="PF02441">
    <property type="entry name" value="Flavoprotein"/>
    <property type="match status" value="1"/>
</dbReference>
<comment type="caution">
    <text evidence="5">Lacks conserved residue(s) required for the propagation of feature annotation.</text>
</comment>
<dbReference type="NCBIfam" id="TIGR00421">
    <property type="entry name" value="ubiX_pad"/>
    <property type="match status" value="1"/>
</dbReference>
<gene>
    <name evidence="5" type="primary">ubiX</name>
    <name evidence="7" type="ORF">GCM10022202_34640</name>
</gene>
<evidence type="ECO:0000256" key="2">
    <source>
        <dbReference type="ARBA" id="ARBA00022630"/>
    </source>
</evidence>
<dbReference type="RefSeq" id="WP_221857182.1">
    <property type="nucleotide sequence ID" value="NZ_BAAAYV010000025.1"/>
</dbReference>
<keyword evidence="8" id="KW-1185">Reference proteome</keyword>
<dbReference type="InterPro" id="IPR003382">
    <property type="entry name" value="Flavoprotein"/>
</dbReference>
<reference evidence="8" key="1">
    <citation type="journal article" date="2019" name="Int. J. Syst. Evol. Microbiol.">
        <title>The Global Catalogue of Microorganisms (GCM) 10K type strain sequencing project: providing services to taxonomists for standard genome sequencing and annotation.</title>
        <authorList>
            <consortium name="The Broad Institute Genomics Platform"/>
            <consortium name="The Broad Institute Genome Sequencing Center for Infectious Disease"/>
            <person name="Wu L."/>
            <person name="Ma J."/>
        </authorList>
    </citation>
    <scope>NUCLEOTIDE SEQUENCE [LARGE SCALE GENOMIC DNA]</scope>
    <source>
        <strain evidence="8">JCM 16546</strain>
    </source>
</reference>
<feature type="binding site" evidence="5">
    <location>
        <position position="126"/>
    </location>
    <ligand>
        <name>FMN</name>
        <dbReference type="ChEBI" id="CHEBI:58210"/>
    </ligand>
</feature>
<dbReference type="EC" id="2.5.1.129" evidence="5"/>
<dbReference type="EMBL" id="BAAAYV010000025">
    <property type="protein sequence ID" value="GAA3669615.1"/>
    <property type="molecule type" value="Genomic_DNA"/>
</dbReference>
<keyword evidence="1 5" id="KW-0637">Prenyltransferase</keyword>
<dbReference type="InterPro" id="IPR004507">
    <property type="entry name" value="UbiX-like"/>
</dbReference>
<accession>A0ABP7BVZ1</accession>
<keyword evidence="3 5" id="KW-0288">FMN</keyword>
<comment type="function">
    <text evidence="5">Flavin prenyltransferase that catalyzes the synthesis of the prenylated FMN cofactor (prenyl-FMN) for 4-hydroxy-3-polyprenylbenzoic acid decarboxylase UbiD. The prenyltransferase is metal-independent and links a dimethylallyl moiety from dimethylallyl monophosphate (DMAP) to the flavin N5 and C6 atoms of FMN.</text>
</comment>
<keyword evidence="4 5" id="KW-0808">Transferase</keyword>
<protein>
    <recommendedName>
        <fullName evidence="5">Flavin prenyltransferase UbiX</fullName>
        <ecNumber evidence="5">2.5.1.129</ecNumber>
    </recommendedName>
</protein>
<feature type="binding site" evidence="5">
    <location>
        <begin position="14"/>
        <end position="16"/>
    </location>
    <ligand>
        <name>FMN</name>
        <dbReference type="ChEBI" id="CHEBI:58210"/>
    </ligand>
</feature>
<dbReference type="SUPFAM" id="SSF52507">
    <property type="entry name" value="Homo-oligomeric flavin-containing Cys decarboxylases, HFCD"/>
    <property type="match status" value="1"/>
</dbReference>
<evidence type="ECO:0000259" key="6">
    <source>
        <dbReference type="Pfam" id="PF02441"/>
    </source>
</evidence>
<keyword evidence="2 5" id="KW-0285">Flavoprotein</keyword>
<dbReference type="HAMAP" id="MF_01984">
    <property type="entry name" value="ubiX_pad"/>
    <property type="match status" value="1"/>
</dbReference>
<feature type="binding site" evidence="5">
    <location>
        <position position="40"/>
    </location>
    <ligand>
        <name>FMN</name>
        <dbReference type="ChEBI" id="CHEBI:58210"/>
    </ligand>
</feature>
<dbReference type="InterPro" id="IPR036551">
    <property type="entry name" value="Flavin_trans-like"/>
</dbReference>
<comment type="catalytic activity">
    <reaction evidence="5">
        <text>dimethylallyl phosphate + FMNH2 = prenylated FMNH2 + phosphate</text>
        <dbReference type="Rhea" id="RHEA:37743"/>
        <dbReference type="ChEBI" id="CHEBI:43474"/>
        <dbReference type="ChEBI" id="CHEBI:57618"/>
        <dbReference type="ChEBI" id="CHEBI:87467"/>
        <dbReference type="ChEBI" id="CHEBI:88052"/>
        <dbReference type="EC" id="2.5.1.129"/>
    </reaction>
</comment>
<comment type="similarity">
    <text evidence="5">Belongs to the UbiX/PAD1 family.</text>
</comment>
<name>A0ABP7BVZ1_9MICO</name>
<feature type="binding site" evidence="5">
    <location>
        <begin position="91"/>
        <end position="94"/>
    </location>
    <ligand>
        <name>FMN</name>
        <dbReference type="ChEBI" id="CHEBI:58210"/>
    </ligand>
</feature>
<feature type="domain" description="Flavoprotein" evidence="6">
    <location>
        <begin position="7"/>
        <end position="169"/>
    </location>
</feature>
<feature type="binding site" evidence="5">
    <location>
        <position position="172"/>
    </location>
    <ligand>
        <name>dimethylallyl phosphate</name>
        <dbReference type="ChEBI" id="CHEBI:88052"/>
    </ligand>
</feature>
<dbReference type="Gene3D" id="3.40.50.1950">
    <property type="entry name" value="Flavin prenyltransferase-like"/>
    <property type="match status" value="1"/>
</dbReference>
<organism evidence="7 8">
    <name type="scientific">Microbacterium marinilacus</name>
    <dbReference type="NCBI Taxonomy" id="415209"/>
    <lineage>
        <taxon>Bacteria</taxon>
        <taxon>Bacillati</taxon>
        <taxon>Actinomycetota</taxon>
        <taxon>Actinomycetes</taxon>
        <taxon>Micrococcales</taxon>
        <taxon>Microbacteriaceae</taxon>
        <taxon>Microbacterium</taxon>
    </lineage>
</organism>
<comment type="caution">
    <text evidence="7">The sequence shown here is derived from an EMBL/GenBank/DDBJ whole genome shotgun (WGS) entry which is preliminary data.</text>
</comment>
<proteinExistence type="inferred from homology"/>